<dbReference type="PROSITE" id="PS51387">
    <property type="entry name" value="FAD_PCMH"/>
    <property type="match status" value="1"/>
</dbReference>
<dbReference type="InterPro" id="IPR016166">
    <property type="entry name" value="FAD-bd_PCMH"/>
</dbReference>
<dbReference type="Pfam" id="PF08031">
    <property type="entry name" value="BBE"/>
    <property type="match status" value="1"/>
</dbReference>
<organism evidence="5 6">
    <name type="scientific">Trichophyton equinum (strain ATCC MYA-4606 / CBS 127.97)</name>
    <name type="common">Horse ringworm fungus</name>
    <dbReference type="NCBI Taxonomy" id="559882"/>
    <lineage>
        <taxon>Eukaryota</taxon>
        <taxon>Fungi</taxon>
        <taxon>Dikarya</taxon>
        <taxon>Ascomycota</taxon>
        <taxon>Pezizomycotina</taxon>
        <taxon>Eurotiomycetes</taxon>
        <taxon>Eurotiomycetidae</taxon>
        <taxon>Onygenales</taxon>
        <taxon>Arthrodermataceae</taxon>
        <taxon>Trichophyton</taxon>
    </lineage>
</organism>
<evidence type="ECO:0000259" key="4">
    <source>
        <dbReference type="PROSITE" id="PS51387"/>
    </source>
</evidence>
<evidence type="ECO:0000256" key="1">
    <source>
        <dbReference type="ARBA" id="ARBA00005466"/>
    </source>
</evidence>
<comment type="similarity">
    <text evidence="1">Belongs to the oxygen-dependent FAD-linked oxidoreductase family.</text>
</comment>
<feature type="signal peptide" evidence="3">
    <location>
        <begin position="1"/>
        <end position="21"/>
    </location>
</feature>
<proteinExistence type="inferred from homology"/>
<dbReference type="Proteomes" id="UP000009169">
    <property type="component" value="Unassembled WGS sequence"/>
</dbReference>
<dbReference type="SUPFAM" id="SSF56176">
    <property type="entry name" value="FAD-binding/transporter-associated domain-like"/>
    <property type="match status" value="1"/>
</dbReference>
<accession>F2PKY9</accession>
<dbReference type="EMBL" id="DS995723">
    <property type="protein sequence ID" value="EGE02587.1"/>
    <property type="molecule type" value="Genomic_DNA"/>
</dbReference>
<dbReference type="InterPro" id="IPR036318">
    <property type="entry name" value="FAD-bd_PCMH-like_sf"/>
</dbReference>
<dbReference type="InterPro" id="IPR016169">
    <property type="entry name" value="FAD-bd_PCMH_sub2"/>
</dbReference>
<dbReference type="InterPro" id="IPR050432">
    <property type="entry name" value="FAD-linked_Oxidoreductases_BP"/>
</dbReference>
<keyword evidence="2" id="KW-0560">Oxidoreductase</keyword>
<evidence type="ECO:0000313" key="6">
    <source>
        <dbReference type="Proteomes" id="UP000009169"/>
    </source>
</evidence>
<evidence type="ECO:0000256" key="3">
    <source>
        <dbReference type="SAM" id="SignalP"/>
    </source>
</evidence>
<dbReference type="InterPro" id="IPR006094">
    <property type="entry name" value="Oxid_FAD_bind_N"/>
</dbReference>
<dbReference type="HOGENOM" id="CLU_018354_4_4_1"/>
<dbReference type="AlphaFoldDB" id="F2PKY9"/>
<dbReference type="Gene3D" id="3.30.465.10">
    <property type="match status" value="2"/>
</dbReference>
<protein>
    <submittedName>
        <fullName evidence="5">FAD binding domain-containing protein</fullName>
    </submittedName>
</protein>
<dbReference type="InterPro" id="IPR012951">
    <property type="entry name" value="BBE"/>
</dbReference>
<dbReference type="GO" id="GO:0016491">
    <property type="term" value="F:oxidoreductase activity"/>
    <property type="evidence" value="ECO:0007669"/>
    <property type="project" value="UniProtKB-KW"/>
</dbReference>
<evidence type="ECO:0000313" key="5">
    <source>
        <dbReference type="EMBL" id="EGE02587.1"/>
    </source>
</evidence>
<dbReference type="OrthoDB" id="9983560at2759"/>
<dbReference type="PANTHER" id="PTHR13878:SF91">
    <property type="entry name" value="FAD BINDING DOMAIN PROTEIN (AFU_ORTHOLOGUE AFUA_6G12070)-RELATED"/>
    <property type="match status" value="1"/>
</dbReference>
<dbReference type="Gene3D" id="3.40.462.20">
    <property type="match status" value="1"/>
</dbReference>
<dbReference type="eggNOG" id="ENOG502QQWK">
    <property type="taxonomic scope" value="Eukaryota"/>
</dbReference>
<dbReference type="VEuPathDB" id="FungiDB:TEQG_01622"/>
<feature type="domain" description="FAD-binding PCMH-type" evidence="4">
    <location>
        <begin position="118"/>
        <end position="302"/>
    </location>
</feature>
<feature type="chain" id="PRO_5003283630" evidence="3">
    <location>
        <begin position="22"/>
        <end position="499"/>
    </location>
</feature>
<dbReference type="Pfam" id="PF01565">
    <property type="entry name" value="FAD_binding_4"/>
    <property type="match status" value="1"/>
</dbReference>
<reference evidence="6" key="1">
    <citation type="journal article" date="2012" name="MBio">
        <title>Comparative genome analysis of Trichophyton rubrum and related dermatophytes reveals candidate genes involved in infection.</title>
        <authorList>
            <person name="Martinez D.A."/>
            <person name="Oliver B.G."/>
            <person name="Graeser Y."/>
            <person name="Goldberg J.M."/>
            <person name="Li W."/>
            <person name="Martinez-Rossi N.M."/>
            <person name="Monod M."/>
            <person name="Shelest E."/>
            <person name="Barton R.C."/>
            <person name="Birch E."/>
            <person name="Brakhage A.A."/>
            <person name="Chen Z."/>
            <person name="Gurr S.J."/>
            <person name="Heiman D."/>
            <person name="Heitman J."/>
            <person name="Kosti I."/>
            <person name="Rossi A."/>
            <person name="Saif S."/>
            <person name="Samalova M."/>
            <person name="Saunders C.W."/>
            <person name="Shea T."/>
            <person name="Summerbell R.C."/>
            <person name="Xu J."/>
            <person name="Young S."/>
            <person name="Zeng Q."/>
            <person name="Birren B.W."/>
            <person name="Cuomo C.A."/>
            <person name="White T.C."/>
        </authorList>
    </citation>
    <scope>NUCLEOTIDE SEQUENCE [LARGE SCALE GENOMIC DNA]</scope>
    <source>
        <strain evidence="6">ATCC MYA-4606 / CBS 127.97</strain>
    </source>
</reference>
<name>F2PKY9_TRIEC</name>
<keyword evidence="3" id="KW-0732">Signal</keyword>
<dbReference type="PANTHER" id="PTHR13878">
    <property type="entry name" value="GULONOLACTONE OXIDASE"/>
    <property type="match status" value="1"/>
</dbReference>
<keyword evidence="6" id="KW-1185">Reference proteome</keyword>
<evidence type="ECO:0000256" key="2">
    <source>
        <dbReference type="ARBA" id="ARBA00023002"/>
    </source>
</evidence>
<dbReference type="GO" id="GO:0071949">
    <property type="term" value="F:FAD binding"/>
    <property type="evidence" value="ECO:0007669"/>
    <property type="project" value="InterPro"/>
</dbReference>
<gene>
    <name evidence="5" type="ORF">TEQG_01622</name>
</gene>
<sequence>MKIPSQQVLLALPLLASPAQSYPGKHPRCSAGDACWPKDHVWQDFNSTISGRLIRTFPAAAVCHTAQYDAAACSVAKERWTDSFWRTNQTGAYSAILWELGEKGQCFINTPKEDKCDQGIVPYYSVSASGVKDIEKAVKFADKHDLYLVVKNTGHDHLGRSSGSGAFSIWTHNLKGKEWHKTFKPKGAPSNVGGIPAVTLQAGEQLLDVYKAAAAEGVTFAGGSAQTVGAAGGFMTGGGVSPFSHFYGLAVDNVLEVNLVTAQGKAKTINQYTDPDYFYALRGGGGSAWGVITSVTYKTHPKPTHIRVGIAQLNVTTEDARRVVIEKSLQALPDITEAGWVGYGVYATEKTNPTAFQVIFLQPNATMENFNKTFEPMNKIGTLPVVKVNSDERDNTSVHSSFKDSRALISFSVDWADNASEQEKKAAKKTSAEVSKRLAEIVGKETGTYLNEASPYEPDWQNAFWGDKYARLLSIKRRIDPKNLFVCNRCVGTDIVLEP</sequence>